<evidence type="ECO:0000313" key="2">
    <source>
        <dbReference type="Proteomes" id="UP000464378"/>
    </source>
</evidence>
<dbReference type="InParanoid" id="A0A6C2YUX5"/>
<dbReference type="EMBL" id="LR586016">
    <property type="protein sequence ID" value="VIP05201.1"/>
    <property type="molecule type" value="Genomic_DNA"/>
</dbReference>
<gene>
    <name evidence="1" type="ORF">GMBLW1_39920</name>
</gene>
<dbReference type="KEGG" id="tim:GMBLW1_39920"/>
<dbReference type="RefSeq" id="WP_162660269.1">
    <property type="nucleotide sequence ID" value="NZ_LR593887.1"/>
</dbReference>
<name>A0A6C2YUX5_9BACT</name>
<keyword evidence="2" id="KW-1185">Reference proteome</keyword>
<dbReference type="EMBL" id="LR593887">
    <property type="protein sequence ID" value="VTS07758.1"/>
    <property type="molecule type" value="Genomic_DNA"/>
</dbReference>
<dbReference type="Proteomes" id="UP000464378">
    <property type="component" value="Chromosome"/>
</dbReference>
<organism evidence="1">
    <name type="scientific">Tuwongella immobilis</name>
    <dbReference type="NCBI Taxonomy" id="692036"/>
    <lineage>
        <taxon>Bacteria</taxon>
        <taxon>Pseudomonadati</taxon>
        <taxon>Planctomycetota</taxon>
        <taxon>Planctomycetia</taxon>
        <taxon>Gemmatales</taxon>
        <taxon>Gemmataceae</taxon>
        <taxon>Tuwongella</taxon>
    </lineage>
</organism>
<evidence type="ECO:0000313" key="1">
    <source>
        <dbReference type="EMBL" id="VIP05201.1"/>
    </source>
</evidence>
<accession>A0A6C2YUX5</accession>
<sequence>MGADITHGIDLRKTSIETDDSEIVEITPVHGGYYGASYATVQAAVDYAASIGVDPELWPIYYGVADSEIEITDIDARCMSLRQSLLALPPEAFAGNAFLKRVMEWLHSGERFLITE</sequence>
<reference evidence="1" key="1">
    <citation type="submission" date="2019-04" db="EMBL/GenBank/DDBJ databases">
        <authorList>
            <consortium name="Science for Life Laboratories"/>
        </authorList>
    </citation>
    <scope>NUCLEOTIDE SEQUENCE</scope>
    <source>
        <strain evidence="1">MBLW1</strain>
    </source>
</reference>
<proteinExistence type="predicted"/>
<protein>
    <submittedName>
        <fullName evidence="1">Uncharacterized protein</fullName>
    </submittedName>
</protein>
<dbReference type="AlphaFoldDB" id="A0A6C2YUX5"/>